<proteinExistence type="predicted"/>
<accession>A0AAU7YL07</accession>
<name>A0AAU7YL07_9RICK</name>
<dbReference type="AlphaFoldDB" id="A0AAU7YL07"/>
<sequence>MRFNLEPGDTACDGRSKFVAVKINNEERINLPFTSYAFDKDHFIIPSHSGTIHLRSFVNTLIKRYCSKYVMGLS</sequence>
<reference evidence="1" key="1">
    <citation type="submission" date="2024-06" db="EMBL/GenBank/DDBJ databases">
        <title>Genome assembly of the Polyergus mexicanus.</title>
        <authorList>
            <person name="Cash E."/>
            <person name="Tustsui N.D."/>
            <person name="Ward P."/>
            <person name="Nguyen O."/>
            <person name="Sahasrabudhe R."/>
            <person name="Fairbairn C.W."/>
            <person name="Seligmann W.E."/>
            <person name="Sacco S."/>
            <person name="Beraut E."/>
            <person name="Miller C."/>
            <person name="Toffelmier E."/>
            <person name="Shaffer H.B."/>
        </authorList>
    </citation>
    <scope>NUCLEOTIDE SEQUENCE</scope>
    <source>
        <strain evidence="1">NDT 795.1</strain>
    </source>
</reference>
<evidence type="ECO:0000313" key="1">
    <source>
        <dbReference type="EMBL" id="XCA33479.1"/>
    </source>
</evidence>
<organism evidence="1">
    <name type="scientific">Wolbachia endosymbiont of Polyergus mexicanus</name>
    <dbReference type="NCBI Taxonomy" id="3171167"/>
    <lineage>
        <taxon>Bacteria</taxon>
        <taxon>Pseudomonadati</taxon>
        <taxon>Pseudomonadota</taxon>
        <taxon>Alphaproteobacteria</taxon>
        <taxon>Rickettsiales</taxon>
        <taxon>Anaplasmataceae</taxon>
        <taxon>Wolbachieae</taxon>
        <taxon>Wolbachia</taxon>
    </lineage>
</organism>
<protein>
    <submittedName>
        <fullName evidence="1">Uncharacterized protein</fullName>
    </submittedName>
</protein>
<dbReference type="EMBL" id="CP158586">
    <property type="protein sequence ID" value="XCA33479.1"/>
    <property type="molecule type" value="Genomic_DNA"/>
</dbReference>
<gene>
    <name evidence="1" type="ORF">ABS808_01235</name>
</gene>